<organism evidence="1 2">
    <name type="scientific">Dentiscutata erythropus</name>
    <dbReference type="NCBI Taxonomy" id="1348616"/>
    <lineage>
        <taxon>Eukaryota</taxon>
        <taxon>Fungi</taxon>
        <taxon>Fungi incertae sedis</taxon>
        <taxon>Mucoromycota</taxon>
        <taxon>Glomeromycotina</taxon>
        <taxon>Glomeromycetes</taxon>
        <taxon>Diversisporales</taxon>
        <taxon>Gigasporaceae</taxon>
        <taxon>Dentiscutata</taxon>
    </lineage>
</organism>
<comment type="caution">
    <text evidence="1">The sequence shown here is derived from an EMBL/GenBank/DDBJ whole genome shotgun (WGS) entry which is preliminary data.</text>
</comment>
<accession>A0A9N9GW50</accession>
<dbReference type="Proteomes" id="UP000789405">
    <property type="component" value="Unassembled WGS sequence"/>
</dbReference>
<keyword evidence="2" id="KW-1185">Reference proteome</keyword>
<evidence type="ECO:0000313" key="1">
    <source>
        <dbReference type="EMBL" id="CAG8634064.1"/>
    </source>
</evidence>
<name>A0A9N9GW50_9GLOM</name>
<dbReference type="AlphaFoldDB" id="A0A9N9GW50"/>
<proteinExistence type="predicted"/>
<gene>
    <name evidence="1" type="ORF">DERYTH_LOCUS9299</name>
</gene>
<dbReference type="EMBL" id="CAJVPY010005041">
    <property type="protein sequence ID" value="CAG8634064.1"/>
    <property type="molecule type" value="Genomic_DNA"/>
</dbReference>
<reference evidence="1" key="1">
    <citation type="submission" date="2021-06" db="EMBL/GenBank/DDBJ databases">
        <authorList>
            <person name="Kallberg Y."/>
            <person name="Tangrot J."/>
            <person name="Rosling A."/>
        </authorList>
    </citation>
    <scope>NUCLEOTIDE SEQUENCE</scope>
    <source>
        <strain evidence="1">MA453B</strain>
    </source>
</reference>
<sequence>MFQEMSSFKNFELQDISIYLKITTYYNRVQGNTINIPVAKSNQVIMSLLGSLKVKAYIIEICNIELAKKQDVTLNDILVDFNFQHIQFRKSITVHLENKIMINCSSGSKYITSLIESLILKIFIIKICDRDVAIQSDPSIGDIILDRDIQDIQFQTELKVECGGYEFQDHEINLYLNLNKLKVCLLENDENTIKIFNQKNFALVGFIDYCNIGYVETSWKPDFETASSIENLFLLVQKCYNEFYNYFLIKILNILQNNPPNDDDEFQKIHDQILSTFELELLRNGGELDLKIQISSLTDIQKQQLQELQAEQIHHMIRFNAIKDEIENKTFENIERLQYLVEYNIFVEQIQNETDLHRLRGVWITKIDNSRFSNEEKLNLHKICKERIRILLEQSQQSDYQRIRNSILEETNITNLEDDKYWFKEINRSSLNKNQRKELNDLHAKTLIALFNKQYDKIRKEILETNDSFLLEDRGDINKQIRLLKDNNLTDER</sequence>
<evidence type="ECO:0000313" key="2">
    <source>
        <dbReference type="Proteomes" id="UP000789405"/>
    </source>
</evidence>
<dbReference type="OrthoDB" id="2445732at2759"/>
<protein>
    <submittedName>
        <fullName evidence="1">25231_t:CDS:1</fullName>
    </submittedName>
</protein>